<dbReference type="STRING" id="156892.BM477_01350"/>
<dbReference type="EMBL" id="MPDM01000001">
    <property type="protein sequence ID" value="OKL50695.1"/>
    <property type="molecule type" value="Genomic_DNA"/>
</dbReference>
<feature type="chain" id="PRO_5012389064" description="Hemagglutinin" evidence="1">
    <location>
        <begin position="24"/>
        <end position="276"/>
    </location>
</feature>
<protein>
    <recommendedName>
        <fullName evidence="4">Hemagglutinin</fullName>
    </recommendedName>
</protein>
<sequence length="276" mass="29945">MGTVLVALLLWGMMSLISTVVSAFSGDEQQSTQMLPEPKTPPLSREGFDPGRIIDDKLFFRPGAMTEAQIKEFIETVGKGCRPGPEGVPCLADFTEDSGSFPADEFCPVGFQGASGDTAASIVKKAADACGLNPAVLLVTLQKEQGLLTASSDNLTPRRYQIAMGYACPDDQPCDPQFEGFTNQVYHAARQLARYSIEEGKYQFYAGKRSEVPYNANPSCGSGKVRIKNRATAALYNYTPHQPNAVTLAGGEDECTSWGNLNFYSYYLAWFGDPTP</sequence>
<gene>
    <name evidence="2" type="ORF">BM477_01350</name>
</gene>
<dbReference type="AlphaFoldDB" id="A0A1Q5PTB3"/>
<evidence type="ECO:0000313" key="2">
    <source>
        <dbReference type="EMBL" id="OKL50695.1"/>
    </source>
</evidence>
<reference evidence="3" key="1">
    <citation type="submission" date="2016-11" db="EMBL/GenBank/DDBJ databases">
        <title>Actinomyces gypaetusis sp. nov. isolated from Gypaetus barbatus in Qinghai Tibet Plateau China.</title>
        <authorList>
            <person name="Meng X."/>
        </authorList>
    </citation>
    <scope>NUCLEOTIDE SEQUENCE [LARGE SCALE GENOMIC DNA]</scope>
    <source>
        <strain evidence="3">DSM 15383</strain>
    </source>
</reference>
<name>A0A1Q5PTB3_9ACTO</name>
<keyword evidence="1" id="KW-0732">Signal</keyword>
<evidence type="ECO:0000313" key="3">
    <source>
        <dbReference type="Proteomes" id="UP000186465"/>
    </source>
</evidence>
<evidence type="ECO:0000256" key="1">
    <source>
        <dbReference type="SAM" id="SignalP"/>
    </source>
</evidence>
<dbReference type="Proteomes" id="UP000186465">
    <property type="component" value="Unassembled WGS sequence"/>
</dbReference>
<organism evidence="2 3">
    <name type="scientific">Boudabousia marimammalium</name>
    <dbReference type="NCBI Taxonomy" id="156892"/>
    <lineage>
        <taxon>Bacteria</taxon>
        <taxon>Bacillati</taxon>
        <taxon>Actinomycetota</taxon>
        <taxon>Actinomycetes</taxon>
        <taxon>Actinomycetales</taxon>
        <taxon>Actinomycetaceae</taxon>
        <taxon>Boudabousia</taxon>
    </lineage>
</organism>
<feature type="signal peptide" evidence="1">
    <location>
        <begin position="1"/>
        <end position="23"/>
    </location>
</feature>
<keyword evidence="3" id="KW-1185">Reference proteome</keyword>
<evidence type="ECO:0008006" key="4">
    <source>
        <dbReference type="Google" id="ProtNLM"/>
    </source>
</evidence>
<proteinExistence type="predicted"/>
<accession>A0A1Q5PTB3</accession>
<comment type="caution">
    <text evidence="2">The sequence shown here is derived from an EMBL/GenBank/DDBJ whole genome shotgun (WGS) entry which is preliminary data.</text>
</comment>